<evidence type="ECO:0000256" key="1">
    <source>
        <dbReference type="SAM" id="MobiDB-lite"/>
    </source>
</evidence>
<dbReference type="STRING" id="1498499.EP47_09220"/>
<dbReference type="EMBL" id="JNCF01000020">
    <property type="protein sequence ID" value="KGP63302.1"/>
    <property type="molecule type" value="Genomic_DNA"/>
</dbReference>
<comment type="caution">
    <text evidence="2">The sequence shown here is derived from an EMBL/GenBank/DDBJ whole genome shotgun (WGS) entry which is preliminary data.</text>
</comment>
<proteinExistence type="predicted"/>
<sequence>MIINTQFLWVNRPMQPDRQKTLNNQTFSEIMGSGDRSTSLESTDKPQNVDQGGLLPSSDHFERWLNTPTKQSSGDEYFWQHQDQLQPSNLHFMNEPLIQQSMPTNIEGKKPLTITKTVINVEKTVLPMPNISAYHQISAAQVLQPNTTQNISIPFILKKNSSLCFLPFISTPQENQLNQLEKSEAIPKFITSDLSINQAESFKNHHLFIKDAQVELTLNTHNLKQHEESELIQMIKDNLKKKGLSLKQIIINGVTYD</sequence>
<dbReference type="AlphaFoldDB" id="A0A0A2SRD2"/>
<keyword evidence="3" id="KW-1185">Reference proteome</keyword>
<dbReference type="OrthoDB" id="5653662at2"/>
<reference evidence="2 3" key="1">
    <citation type="submission" date="2014-05" db="EMBL/GenBank/DDBJ databases">
        <authorList>
            <person name="Rizzardi K."/>
            <person name="Winiecka-Krusnell J."/>
            <person name="Ramliden M."/>
            <person name="Alm E."/>
            <person name="Andersson S."/>
            <person name="Byfors S."/>
        </authorList>
    </citation>
    <scope>NUCLEOTIDE SEQUENCE [LARGE SCALE GENOMIC DNA]</scope>
    <source>
        <strain evidence="2 3">LEGN</strain>
    </source>
</reference>
<gene>
    <name evidence="2" type="ORF">EP47_09220</name>
</gene>
<dbReference type="RefSeq" id="WP_035889176.1">
    <property type="nucleotide sequence ID" value="NZ_JNCF01000020.1"/>
</dbReference>
<name>A0A0A2SRD2_9GAMM</name>
<evidence type="ECO:0000313" key="2">
    <source>
        <dbReference type="EMBL" id="KGP63302.1"/>
    </source>
</evidence>
<evidence type="ECO:0000313" key="3">
    <source>
        <dbReference type="Proteomes" id="UP000054422"/>
    </source>
</evidence>
<dbReference type="Proteomes" id="UP000054422">
    <property type="component" value="Unassembled WGS sequence"/>
</dbReference>
<feature type="compositionally biased region" description="Polar residues" evidence="1">
    <location>
        <begin position="35"/>
        <end position="50"/>
    </location>
</feature>
<organism evidence="2 3">
    <name type="scientific">Legionella norrlandica</name>
    <dbReference type="NCBI Taxonomy" id="1498499"/>
    <lineage>
        <taxon>Bacteria</taxon>
        <taxon>Pseudomonadati</taxon>
        <taxon>Pseudomonadota</taxon>
        <taxon>Gammaproteobacteria</taxon>
        <taxon>Legionellales</taxon>
        <taxon>Legionellaceae</taxon>
        <taxon>Legionella</taxon>
    </lineage>
</organism>
<protein>
    <submittedName>
        <fullName evidence="2">Uncharacterized protein</fullName>
    </submittedName>
</protein>
<accession>A0A0A2SRD2</accession>
<feature type="region of interest" description="Disordered" evidence="1">
    <location>
        <begin position="29"/>
        <end position="58"/>
    </location>
</feature>